<dbReference type="Proteomes" id="UP000826271">
    <property type="component" value="Unassembled WGS sequence"/>
</dbReference>
<proteinExistence type="predicted"/>
<comment type="caution">
    <text evidence="1">The sequence shown here is derived from an EMBL/GenBank/DDBJ whole genome shotgun (WGS) entry which is preliminary data.</text>
</comment>
<keyword evidence="2" id="KW-1185">Reference proteome</keyword>
<evidence type="ECO:0000313" key="2">
    <source>
        <dbReference type="Proteomes" id="UP000826271"/>
    </source>
</evidence>
<gene>
    <name evidence="1" type="ORF">BUALT_Bualt04G0044500</name>
</gene>
<dbReference type="AlphaFoldDB" id="A0AAV6XUE2"/>
<organism evidence="1 2">
    <name type="scientific">Buddleja alternifolia</name>
    <dbReference type="NCBI Taxonomy" id="168488"/>
    <lineage>
        <taxon>Eukaryota</taxon>
        <taxon>Viridiplantae</taxon>
        <taxon>Streptophyta</taxon>
        <taxon>Embryophyta</taxon>
        <taxon>Tracheophyta</taxon>
        <taxon>Spermatophyta</taxon>
        <taxon>Magnoliopsida</taxon>
        <taxon>eudicotyledons</taxon>
        <taxon>Gunneridae</taxon>
        <taxon>Pentapetalae</taxon>
        <taxon>asterids</taxon>
        <taxon>lamiids</taxon>
        <taxon>Lamiales</taxon>
        <taxon>Scrophulariaceae</taxon>
        <taxon>Buddlejeae</taxon>
        <taxon>Buddleja</taxon>
    </lineage>
</organism>
<evidence type="ECO:0008006" key="3">
    <source>
        <dbReference type="Google" id="ProtNLM"/>
    </source>
</evidence>
<reference evidence="1" key="1">
    <citation type="submission" date="2019-10" db="EMBL/GenBank/DDBJ databases">
        <authorList>
            <person name="Zhang R."/>
            <person name="Pan Y."/>
            <person name="Wang J."/>
            <person name="Ma R."/>
            <person name="Yu S."/>
        </authorList>
    </citation>
    <scope>NUCLEOTIDE SEQUENCE</scope>
    <source>
        <strain evidence="1">LA-IB0</strain>
        <tissue evidence="1">Leaf</tissue>
    </source>
</reference>
<protein>
    <recommendedName>
        <fullName evidence="3">Reverse transcriptase domain-containing protein</fullName>
    </recommendedName>
</protein>
<evidence type="ECO:0000313" key="1">
    <source>
        <dbReference type="EMBL" id="KAG8383732.1"/>
    </source>
</evidence>
<sequence length="138" mass="16080">MIRPVAMKVVKDVIFGFSDIKAPGPDGFNSLFFKRAWNIIGEEILNAIIHFFATDLMKAYDTVEWSFVKELLKTMNLHPIFIGWVKMDRIDYARYVGMNVSDDFPDHTYKYLPSESGEYNGTSRIDIECEWRPQICKL</sequence>
<accession>A0AAV6XUE2</accession>
<dbReference type="EMBL" id="WHWC01000004">
    <property type="protein sequence ID" value="KAG8383732.1"/>
    <property type="molecule type" value="Genomic_DNA"/>
</dbReference>
<name>A0AAV6XUE2_9LAMI</name>